<evidence type="ECO:0000259" key="14">
    <source>
        <dbReference type="SMART" id="SM00968"/>
    </source>
</evidence>
<accession>A0AAN6TC17</accession>
<dbReference type="GeneID" id="89940987"/>
<reference evidence="15" key="1">
    <citation type="journal article" date="2023" name="Mol. Phylogenet. Evol.">
        <title>Genome-scale phylogeny and comparative genomics of the fungal order Sordariales.</title>
        <authorList>
            <person name="Hensen N."/>
            <person name="Bonometti L."/>
            <person name="Westerberg I."/>
            <person name="Brannstrom I.O."/>
            <person name="Guillou S."/>
            <person name="Cros-Aarteil S."/>
            <person name="Calhoun S."/>
            <person name="Haridas S."/>
            <person name="Kuo A."/>
            <person name="Mondo S."/>
            <person name="Pangilinan J."/>
            <person name="Riley R."/>
            <person name="LaButti K."/>
            <person name="Andreopoulos B."/>
            <person name="Lipzen A."/>
            <person name="Chen C."/>
            <person name="Yan M."/>
            <person name="Daum C."/>
            <person name="Ng V."/>
            <person name="Clum A."/>
            <person name="Steindorff A."/>
            <person name="Ohm R.A."/>
            <person name="Martin F."/>
            <person name="Silar P."/>
            <person name="Natvig D.O."/>
            <person name="Lalanne C."/>
            <person name="Gautier V."/>
            <person name="Ament-Velasquez S.L."/>
            <person name="Kruys A."/>
            <person name="Hutchinson M.I."/>
            <person name="Powell A.J."/>
            <person name="Barry K."/>
            <person name="Miller A.N."/>
            <person name="Grigoriev I.V."/>
            <person name="Debuchy R."/>
            <person name="Gladieux P."/>
            <person name="Hiltunen Thoren M."/>
            <person name="Johannesson H."/>
        </authorList>
    </citation>
    <scope>NUCLEOTIDE SEQUENCE</scope>
    <source>
        <strain evidence="15">CBS 508.74</strain>
    </source>
</reference>
<feature type="coiled-coil region" evidence="12">
    <location>
        <begin position="440"/>
        <end position="674"/>
    </location>
</feature>
<dbReference type="EMBL" id="MU853345">
    <property type="protein sequence ID" value="KAK4111598.1"/>
    <property type="molecule type" value="Genomic_DNA"/>
</dbReference>
<dbReference type="SUPFAM" id="SSF52540">
    <property type="entry name" value="P-loop containing nucleoside triphosphate hydrolases"/>
    <property type="match status" value="1"/>
</dbReference>
<dbReference type="SUPFAM" id="SSF75553">
    <property type="entry name" value="Smc hinge domain"/>
    <property type="match status" value="1"/>
</dbReference>
<dbReference type="Pfam" id="PF02463">
    <property type="entry name" value="SMC_N"/>
    <property type="match status" value="1"/>
</dbReference>
<dbReference type="InterPro" id="IPR003395">
    <property type="entry name" value="RecF/RecN/SMC_N"/>
</dbReference>
<protein>
    <recommendedName>
        <fullName evidence="11">Structural maintenance of chromosomes protein</fullName>
    </recommendedName>
</protein>
<evidence type="ECO:0000256" key="6">
    <source>
        <dbReference type="ARBA" id="ARBA00022840"/>
    </source>
</evidence>
<name>A0AAN6TC17_9PEZI</name>
<feature type="region of interest" description="Disordered" evidence="13">
    <location>
        <begin position="1430"/>
        <end position="1462"/>
    </location>
</feature>
<sequence>MSTRPTRRTRRTAIVESSDEDMPDAPQQNEEDEDDFEPAPAPASRRSTQSKRKTTTTTTTAEAPAPTAPKRRGRPKKSSVAPAPDPEPSQAFDPDETAATATTATTATTAAPEEDQVPAKKPSTRTRKSVAPRANKSATPELEPPAPALKQSSSPATSYLRHVPLADITTIMANEQRKQADETVLAAVKPIKAMDTILEKPMDIMLKSRNMAMPLVEDIGPKARIVITYLILTNFKSYAGRQEVGPFHASFSSVVGPNGSGKSNVIDSLLFVFGFRASKMRQGKISALIHNSAQYPNLDYCEVAVHFCEVMDLPGGGHEVIPNSELVISRKAFKNNSSQYYINGKSSNFTTVTTLLRDRGVDLDHKRFLILQGETPIEEAAAEKSGRVQHVEKEKNSLEDKKNKALAYQSALYQLYEAIGQIQAQLDAELEKHHGSEVVIKQLEKAYSKGSKELEAQEKATQALIKEMTKFDQERVKFDEKRKFLTDKRKKLEKTIANSENADAEAAQTIEQCAEEIETRAQEIAALEQQVKEAEAELANIRESLKGKTQHLSDQIAAKQKSLEPWKEKINQKQSAIAVAESEMAILKEKANAGAVALEEMEAKIAAIEESQAAKAKEFEQCEAEKAALQKEGRRAVAELEKLAQEEPKFRAQLSNARQKADEARSSLSATQTQGNVLTALMHMKESGRIDGFHGRLGNLGTIDQQYDVAISTACSALDNFVTDTVEAGQQCIEYLRKTNLGRGNFICLDKLRVRDLSPIETPENAPRLFDLVKAKEDKFRPAFYHALQDTLVAKDLAQANRIAYGARRWRVVTLAGELIDKSGTMSGGGTTVKKGLMSSKLVADISKEQVAKLETDRDTLEQRFQDFQERQRELEARVRSLKEQIPQLDTKMQKIKLEVESSERNLVDAKRRAKELSKELQPSKTDDSRIVALEKEVAKLNKEVEKLHGETSSVEDEIKMLQDKIMEVGGEKLRAQRAKVDSLKEEISSQNEEMSNAEVRKAKAEKQRVKLAKDHAKASKELEAAIREFEHLEEEIQNQGDKAEDFTTRVEEAKEALAAKKEELSTLKAELDEKTAELNETRAVEIEMRNKLEESQKVLADNQERLQYWEKKLSKLALQNIEDLETGGSSSSEVPAAQAPQAEGVDTDEGKDADGDTEMMDADAEDDTDPDAQLQAEAEANDTADQTIRPGRRNPLELPRYTKDELADMNKVTLKGEIAALEEKIQNVSVDLGVLAEYRRRVEEHAARSSDLASAVAQRDAAKKRCDDLRRLRLEGFMEGFSTISLRLKEMYQMITMGGNAELELVDSLDPFSEGILFSVMPPKKSWKNISNLSGGEKTLSSLALVFALHHYKPTPLYVMDEIDAALDFRNVSIVANYIKERTKNAQFIVISLRNNMFELAARLVGVYKVNHMTKSVTIENRDYVVGRNQRAPHGQGQNHPQQQRAQQQQVRPSILPHRPR</sequence>
<dbReference type="GO" id="GO:0051301">
    <property type="term" value="P:cell division"/>
    <property type="evidence" value="ECO:0007669"/>
    <property type="project" value="UniProtKB-KW"/>
</dbReference>
<keyword evidence="5" id="KW-0498">Mitosis</keyword>
<dbReference type="GO" id="GO:0007076">
    <property type="term" value="P:mitotic chromosome condensation"/>
    <property type="evidence" value="ECO:0007669"/>
    <property type="project" value="TreeGrafter"/>
</dbReference>
<keyword evidence="10" id="KW-0131">Cell cycle</keyword>
<gene>
    <name evidence="15" type="ORF">N656DRAFT_790238</name>
</gene>
<evidence type="ECO:0000256" key="9">
    <source>
        <dbReference type="ARBA" id="ARBA00023242"/>
    </source>
</evidence>
<dbReference type="GO" id="GO:0000796">
    <property type="term" value="C:condensin complex"/>
    <property type="evidence" value="ECO:0007669"/>
    <property type="project" value="TreeGrafter"/>
</dbReference>
<dbReference type="GO" id="GO:0016887">
    <property type="term" value="F:ATP hydrolysis activity"/>
    <property type="evidence" value="ECO:0007669"/>
    <property type="project" value="InterPro"/>
</dbReference>
<dbReference type="RefSeq" id="XP_064669168.1">
    <property type="nucleotide sequence ID" value="XM_064816862.1"/>
</dbReference>
<feature type="region of interest" description="Disordered" evidence="13">
    <location>
        <begin position="1"/>
        <end position="156"/>
    </location>
</feature>
<dbReference type="GO" id="GO:0005634">
    <property type="term" value="C:nucleus"/>
    <property type="evidence" value="ECO:0007669"/>
    <property type="project" value="UniProtKB-SubCell"/>
</dbReference>
<evidence type="ECO:0000256" key="13">
    <source>
        <dbReference type="SAM" id="MobiDB-lite"/>
    </source>
</evidence>
<feature type="compositionally biased region" description="Low complexity" evidence="13">
    <location>
        <begin position="1433"/>
        <end position="1451"/>
    </location>
</feature>
<dbReference type="InterPro" id="IPR027417">
    <property type="entry name" value="P-loop_NTPase"/>
</dbReference>
<evidence type="ECO:0000256" key="8">
    <source>
        <dbReference type="ARBA" id="ARBA00023067"/>
    </source>
</evidence>
<dbReference type="InterPro" id="IPR036277">
    <property type="entry name" value="SMC_hinge_sf"/>
</dbReference>
<evidence type="ECO:0000256" key="12">
    <source>
        <dbReference type="SAM" id="Coils"/>
    </source>
</evidence>
<feature type="compositionally biased region" description="Low complexity" evidence="13">
    <location>
        <begin position="97"/>
        <end position="111"/>
    </location>
</feature>
<dbReference type="InterPro" id="IPR024704">
    <property type="entry name" value="SMC"/>
</dbReference>
<evidence type="ECO:0000256" key="1">
    <source>
        <dbReference type="ARBA" id="ARBA00004123"/>
    </source>
</evidence>
<reference evidence="15" key="2">
    <citation type="submission" date="2023-05" db="EMBL/GenBank/DDBJ databases">
        <authorList>
            <consortium name="Lawrence Berkeley National Laboratory"/>
            <person name="Steindorff A."/>
            <person name="Hensen N."/>
            <person name="Bonometti L."/>
            <person name="Westerberg I."/>
            <person name="Brannstrom I.O."/>
            <person name="Guillou S."/>
            <person name="Cros-Aarteil S."/>
            <person name="Calhoun S."/>
            <person name="Haridas S."/>
            <person name="Kuo A."/>
            <person name="Mondo S."/>
            <person name="Pangilinan J."/>
            <person name="Riley R."/>
            <person name="Labutti K."/>
            <person name="Andreopoulos B."/>
            <person name="Lipzen A."/>
            <person name="Chen C."/>
            <person name="Yanf M."/>
            <person name="Daum C."/>
            <person name="Ng V."/>
            <person name="Clum A."/>
            <person name="Ohm R."/>
            <person name="Martin F."/>
            <person name="Silar P."/>
            <person name="Natvig D."/>
            <person name="Lalanne C."/>
            <person name="Gautier V."/>
            <person name="Ament-Velasquez S.L."/>
            <person name="Kruys A."/>
            <person name="Hutchinson M.I."/>
            <person name="Powell A.J."/>
            <person name="Barry K."/>
            <person name="Miller A.N."/>
            <person name="Grigoriev I.V."/>
            <person name="Debuchy R."/>
            <person name="Gladieux P."/>
            <person name="Thoren M.H."/>
            <person name="Johannesson H."/>
        </authorList>
    </citation>
    <scope>NUCLEOTIDE SEQUENCE</scope>
    <source>
        <strain evidence="15">CBS 508.74</strain>
    </source>
</reference>
<dbReference type="Proteomes" id="UP001302812">
    <property type="component" value="Unassembled WGS sequence"/>
</dbReference>
<dbReference type="FunFam" id="3.40.50.300:FF:000481">
    <property type="entry name" value="Structural maintenance of chromosomes 4"/>
    <property type="match status" value="1"/>
</dbReference>
<dbReference type="Gene3D" id="3.30.70.1620">
    <property type="match status" value="1"/>
</dbReference>
<evidence type="ECO:0000256" key="11">
    <source>
        <dbReference type="PIRNR" id="PIRNR005719"/>
    </source>
</evidence>
<comment type="caution">
    <text evidence="15">The sequence shown here is derived from an EMBL/GenBank/DDBJ whole genome shotgun (WGS) entry which is preliminary data.</text>
</comment>
<comment type="similarity">
    <text evidence="2">Belongs to the SMC family. SMC4 subfamily.</text>
</comment>
<dbReference type="Gene3D" id="1.20.1060.20">
    <property type="match status" value="1"/>
</dbReference>
<evidence type="ECO:0000313" key="15">
    <source>
        <dbReference type="EMBL" id="KAK4111598.1"/>
    </source>
</evidence>
<dbReference type="GO" id="GO:0005524">
    <property type="term" value="F:ATP binding"/>
    <property type="evidence" value="ECO:0007669"/>
    <property type="project" value="UniProtKB-KW"/>
</dbReference>
<keyword evidence="16" id="KW-1185">Reference proteome</keyword>
<keyword evidence="8" id="KW-0226">DNA condensation</keyword>
<evidence type="ECO:0000256" key="3">
    <source>
        <dbReference type="ARBA" id="ARBA00022618"/>
    </source>
</evidence>
<feature type="coiled-coil region" evidence="12">
    <location>
        <begin position="844"/>
        <end position="1085"/>
    </location>
</feature>
<keyword evidence="9 11" id="KW-0539">Nucleus</keyword>
<evidence type="ECO:0000313" key="16">
    <source>
        <dbReference type="Proteomes" id="UP001302812"/>
    </source>
</evidence>
<dbReference type="PIRSF" id="PIRSF005719">
    <property type="entry name" value="SMC"/>
    <property type="match status" value="1"/>
</dbReference>
<organism evidence="15 16">
    <name type="scientific">Canariomyces notabilis</name>
    <dbReference type="NCBI Taxonomy" id="2074819"/>
    <lineage>
        <taxon>Eukaryota</taxon>
        <taxon>Fungi</taxon>
        <taxon>Dikarya</taxon>
        <taxon>Ascomycota</taxon>
        <taxon>Pezizomycotina</taxon>
        <taxon>Sordariomycetes</taxon>
        <taxon>Sordariomycetidae</taxon>
        <taxon>Sordariales</taxon>
        <taxon>Chaetomiaceae</taxon>
        <taxon>Canariomyces</taxon>
    </lineage>
</organism>
<feature type="compositionally biased region" description="Basic residues" evidence="13">
    <location>
        <begin position="1"/>
        <end position="11"/>
    </location>
</feature>
<dbReference type="PANTHER" id="PTHR18937">
    <property type="entry name" value="STRUCTURAL MAINTENANCE OF CHROMOSOMES SMC FAMILY MEMBER"/>
    <property type="match status" value="1"/>
</dbReference>
<dbReference type="SMART" id="SM00968">
    <property type="entry name" value="SMC_hinge"/>
    <property type="match status" value="1"/>
</dbReference>
<feature type="compositionally biased region" description="Acidic residues" evidence="13">
    <location>
        <begin position="17"/>
        <end position="37"/>
    </location>
</feature>
<comment type="subcellular location">
    <subcellularLocation>
        <location evidence="1 11">Nucleus</location>
    </subcellularLocation>
</comment>
<keyword evidence="6" id="KW-0067">ATP-binding</keyword>
<feature type="compositionally biased region" description="Low complexity" evidence="13">
    <location>
        <begin position="55"/>
        <end position="65"/>
    </location>
</feature>
<dbReference type="InterPro" id="IPR010935">
    <property type="entry name" value="SMC_hinge"/>
</dbReference>
<feature type="region of interest" description="Disordered" evidence="13">
    <location>
        <begin position="1126"/>
        <end position="1171"/>
    </location>
</feature>
<evidence type="ECO:0000256" key="4">
    <source>
        <dbReference type="ARBA" id="ARBA00022741"/>
    </source>
</evidence>
<feature type="compositionally biased region" description="Acidic residues" evidence="13">
    <location>
        <begin position="1156"/>
        <end position="1171"/>
    </location>
</feature>
<dbReference type="SUPFAM" id="SSF57997">
    <property type="entry name" value="Tropomyosin"/>
    <property type="match status" value="1"/>
</dbReference>
<evidence type="ECO:0000256" key="2">
    <source>
        <dbReference type="ARBA" id="ARBA00006005"/>
    </source>
</evidence>
<evidence type="ECO:0000256" key="5">
    <source>
        <dbReference type="ARBA" id="ARBA00022776"/>
    </source>
</evidence>
<keyword evidence="3" id="KW-0132">Cell division</keyword>
<proteinExistence type="inferred from homology"/>
<dbReference type="FunFam" id="3.30.70.1620:FF:000003">
    <property type="entry name" value="Structural maintenance of chromosomes 4"/>
    <property type="match status" value="1"/>
</dbReference>
<keyword evidence="4" id="KW-0547">Nucleotide-binding</keyword>
<dbReference type="PANTHER" id="PTHR18937:SF172">
    <property type="entry name" value="STRUCTURAL MAINTENANCE OF CHROMOSOMES PROTEIN"/>
    <property type="match status" value="1"/>
</dbReference>
<evidence type="ECO:0000256" key="10">
    <source>
        <dbReference type="ARBA" id="ARBA00023306"/>
    </source>
</evidence>
<feature type="coiled-coil region" evidence="12">
    <location>
        <begin position="1212"/>
        <end position="1273"/>
    </location>
</feature>
<dbReference type="Gene3D" id="3.40.50.300">
    <property type="entry name" value="P-loop containing nucleotide triphosphate hydrolases"/>
    <property type="match status" value="2"/>
</dbReference>
<feature type="coiled-coil region" evidence="12">
    <location>
        <begin position="381"/>
        <end position="408"/>
    </location>
</feature>
<dbReference type="Gene3D" id="1.10.287.1490">
    <property type="match status" value="1"/>
</dbReference>
<evidence type="ECO:0000256" key="7">
    <source>
        <dbReference type="ARBA" id="ARBA00023054"/>
    </source>
</evidence>
<keyword evidence="7 12" id="KW-0175">Coiled coil</keyword>
<feature type="domain" description="SMC hinge" evidence="14">
    <location>
        <begin position="691"/>
        <end position="804"/>
    </location>
</feature>
<dbReference type="Pfam" id="PF06470">
    <property type="entry name" value="SMC_hinge"/>
    <property type="match status" value="1"/>
</dbReference>